<feature type="compositionally biased region" description="Polar residues" evidence="1">
    <location>
        <begin position="401"/>
        <end position="431"/>
    </location>
</feature>
<proteinExistence type="predicted"/>
<feature type="compositionally biased region" description="Polar residues" evidence="1">
    <location>
        <begin position="295"/>
        <end position="334"/>
    </location>
</feature>
<protein>
    <submittedName>
        <fullName evidence="2">Uncharacterized protein</fullName>
    </submittedName>
</protein>
<feature type="compositionally biased region" description="Polar residues" evidence="1">
    <location>
        <begin position="442"/>
        <end position="460"/>
    </location>
</feature>
<feature type="region of interest" description="Disordered" evidence="1">
    <location>
        <begin position="238"/>
        <end position="257"/>
    </location>
</feature>
<evidence type="ECO:0000313" key="3">
    <source>
        <dbReference type="Proteomes" id="UP000799429"/>
    </source>
</evidence>
<feature type="region of interest" description="Disordered" evidence="1">
    <location>
        <begin position="581"/>
        <end position="650"/>
    </location>
</feature>
<feature type="region of interest" description="Disordered" evidence="1">
    <location>
        <begin position="377"/>
        <end position="460"/>
    </location>
</feature>
<dbReference type="EMBL" id="MU006118">
    <property type="protein sequence ID" value="KAF2834485.1"/>
    <property type="molecule type" value="Genomic_DNA"/>
</dbReference>
<feature type="compositionally biased region" description="Polar residues" evidence="1">
    <location>
        <begin position="180"/>
        <end position="191"/>
    </location>
</feature>
<feature type="compositionally biased region" description="Polar residues" evidence="1">
    <location>
        <begin position="65"/>
        <end position="90"/>
    </location>
</feature>
<evidence type="ECO:0000313" key="2">
    <source>
        <dbReference type="EMBL" id="KAF2834485.1"/>
    </source>
</evidence>
<dbReference type="AlphaFoldDB" id="A0A9P4S3H3"/>
<feature type="region of interest" description="Disordered" evidence="1">
    <location>
        <begin position="480"/>
        <end position="503"/>
    </location>
</feature>
<feature type="compositionally biased region" description="Polar residues" evidence="1">
    <location>
        <begin position="163"/>
        <end position="172"/>
    </location>
</feature>
<organism evidence="2 3">
    <name type="scientific">Patellaria atrata CBS 101060</name>
    <dbReference type="NCBI Taxonomy" id="1346257"/>
    <lineage>
        <taxon>Eukaryota</taxon>
        <taxon>Fungi</taxon>
        <taxon>Dikarya</taxon>
        <taxon>Ascomycota</taxon>
        <taxon>Pezizomycotina</taxon>
        <taxon>Dothideomycetes</taxon>
        <taxon>Dothideomycetes incertae sedis</taxon>
        <taxon>Patellariales</taxon>
        <taxon>Patellariaceae</taxon>
        <taxon>Patellaria</taxon>
    </lineage>
</organism>
<feature type="region of interest" description="Disordered" evidence="1">
    <location>
        <begin position="25"/>
        <end position="121"/>
    </location>
</feature>
<dbReference type="Proteomes" id="UP000799429">
    <property type="component" value="Unassembled WGS sequence"/>
</dbReference>
<keyword evidence="3" id="KW-1185">Reference proteome</keyword>
<feature type="compositionally biased region" description="Polar residues" evidence="1">
    <location>
        <begin position="342"/>
        <end position="352"/>
    </location>
</feature>
<sequence length="853" mass="91930">MKVSIANCSLLYFSFIKLLLRNRGANTDNSRPHLRTTNQLPESPNGQNNPVISPRGTHHRRLSGSFKSPTLSPSVAGSYFSAQPASSGTDARSPAFKRPPASRSSHGIETTNGPPPALITRGSYTSDVVRKIQSPSDFACAQQQLTQFGVVSPGSKEGHSRRNSSSTINPTLVRTRRGSEASTTSVPTTPGISRHKSAHSASGMAGRQRNGGGKGNYSDYDSGTQDPDVHTLLHREDTGIRSGGEGEGGSSANEPASQTNEDLFLNLAQDSPQRDSGEDAGTRIERRRSRIARATHSQRQSLPANSFSPSATDRIPNSSASGQQTTNAQDSRVQSHYRRASQLPSPSVTTRAINLRDLSPASSNPLEVYRARQIGVSPQSSFSGSRAPDLPSYGRRRPSMTDPNTPSMRTHYRPSNLNYSSSYGNDSTSHLDTPPDPGNIHGRTQSRTDGTESVESATAASTVWDELDELKSRIRNSAAAMANDAGERPRTATTTQSISPSEAPAQGLGAPNIHPLLHQALAKCKTLLSPALYRSLEAAASEALELAALTGSAGPQGTAYTVASIINGATVPDRHIRRKADNMCKSDPGSPAIRTSIEPRQLAKDSPRTAVRLNGESPERAYSRQARVGSLEPELAPRNSPSRAMERVEERRRASLYGIGSASNSPRESNLNYEARTPTQAQIPRQLDRAGTSLLRSRHLANEDDEEDPTLRAPSRAMTDIARARSQRVSREYTSQHPLPETPVTSLRQPNGNARPLESSRIPGSSLRRDGNRRYLDRSNPPSTYERDQGAANTASLAILELSEPLTGWRPARVIFFGSYQGSKIGVLSDHESAAKRLGVGLSALPSWVTVVR</sequence>
<accession>A0A9P4S3H3</accession>
<feature type="compositionally biased region" description="Basic and acidic residues" evidence="1">
    <location>
        <begin position="767"/>
        <end position="777"/>
    </location>
</feature>
<feature type="compositionally biased region" description="Polar residues" evidence="1">
    <location>
        <begin position="732"/>
        <end position="752"/>
    </location>
</feature>
<feature type="compositionally biased region" description="Polar residues" evidence="1">
    <location>
        <begin position="25"/>
        <end position="51"/>
    </location>
</feature>
<feature type="region of interest" description="Disordered" evidence="1">
    <location>
        <begin position="151"/>
        <end position="229"/>
    </location>
</feature>
<dbReference type="OrthoDB" id="5369729at2759"/>
<feature type="region of interest" description="Disordered" evidence="1">
    <location>
        <begin position="697"/>
        <end position="791"/>
    </location>
</feature>
<feature type="region of interest" description="Disordered" evidence="1">
    <location>
        <begin position="290"/>
        <end position="356"/>
    </location>
</feature>
<feature type="compositionally biased region" description="Polar residues" evidence="1">
    <location>
        <begin position="491"/>
        <end position="500"/>
    </location>
</feature>
<evidence type="ECO:0000256" key="1">
    <source>
        <dbReference type="SAM" id="MobiDB-lite"/>
    </source>
</evidence>
<name>A0A9P4S3H3_9PEZI</name>
<gene>
    <name evidence="2" type="ORF">M501DRAFT_1027284</name>
</gene>
<feature type="compositionally biased region" description="Polar residues" evidence="1">
    <location>
        <begin position="102"/>
        <end position="112"/>
    </location>
</feature>
<comment type="caution">
    <text evidence="2">The sequence shown here is derived from an EMBL/GenBank/DDBJ whole genome shotgun (WGS) entry which is preliminary data.</text>
</comment>
<reference evidence="2" key="1">
    <citation type="journal article" date="2020" name="Stud. Mycol.">
        <title>101 Dothideomycetes genomes: a test case for predicting lifestyles and emergence of pathogens.</title>
        <authorList>
            <person name="Haridas S."/>
            <person name="Albert R."/>
            <person name="Binder M."/>
            <person name="Bloem J."/>
            <person name="Labutti K."/>
            <person name="Salamov A."/>
            <person name="Andreopoulos B."/>
            <person name="Baker S."/>
            <person name="Barry K."/>
            <person name="Bills G."/>
            <person name="Bluhm B."/>
            <person name="Cannon C."/>
            <person name="Castanera R."/>
            <person name="Culley D."/>
            <person name="Daum C."/>
            <person name="Ezra D."/>
            <person name="Gonzalez J."/>
            <person name="Henrissat B."/>
            <person name="Kuo A."/>
            <person name="Liang C."/>
            <person name="Lipzen A."/>
            <person name="Lutzoni F."/>
            <person name="Magnuson J."/>
            <person name="Mondo S."/>
            <person name="Nolan M."/>
            <person name="Ohm R."/>
            <person name="Pangilinan J."/>
            <person name="Park H.-J."/>
            <person name="Ramirez L."/>
            <person name="Alfaro M."/>
            <person name="Sun H."/>
            <person name="Tritt A."/>
            <person name="Yoshinaga Y."/>
            <person name="Zwiers L.-H."/>
            <person name="Turgeon B."/>
            <person name="Goodwin S."/>
            <person name="Spatafora J."/>
            <person name="Crous P."/>
            <person name="Grigoriev I."/>
        </authorList>
    </citation>
    <scope>NUCLEOTIDE SEQUENCE</scope>
    <source>
        <strain evidence="2">CBS 101060</strain>
    </source>
</reference>